<comment type="caution">
    <text evidence="1">The sequence shown here is derived from an EMBL/GenBank/DDBJ whole genome shotgun (WGS) entry which is preliminary data.</text>
</comment>
<gene>
    <name evidence="1" type="ORF">NDU88_000265</name>
</gene>
<keyword evidence="2" id="KW-1185">Reference proteome</keyword>
<dbReference type="EMBL" id="JANPWB010000014">
    <property type="protein sequence ID" value="KAJ1095095.1"/>
    <property type="molecule type" value="Genomic_DNA"/>
</dbReference>
<sequence length="68" mass="6364">MPCAGTWVPSAPHEDGGAGDLILGLGLAGVAGAPLISVGGGACPQCINAPGIPGRHPPAAPGSLIQCA</sequence>
<accession>A0AAV7LWX8</accession>
<reference evidence="1" key="1">
    <citation type="journal article" date="2022" name="bioRxiv">
        <title>Sequencing and chromosome-scale assembly of the giantPleurodeles waltlgenome.</title>
        <authorList>
            <person name="Brown T."/>
            <person name="Elewa A."/>
            <person name="Iarovenko S."/>
            <person name="Subramanian E."/>
            <person name="Araus A.J."/>
            <person name="Petzold A."/>
            <person name="Susuki M."/>
            <person name="Suzuki K.-i.T."/>
            <person name="Hayashi T."/>
            <person name="Toyoda A."/>
            <person name="Oliveira C."/>
            <person name="Osipova E."/>
            <person name="Leigh N.D."/>
            <person name="Simon A."/>
            <person name="Yun M.H."/>
        </authorList>
    </citation>
    <scope>NUCLEOTIDE SEQUENCE</scope>
    <source>
        <strain evidence="1">20211129_DDA</strain>
        <tissue evidence="1">Liver</tissue>
    </source>
</reference>
<evidence type="ECO:0000313" key="2">
    <source>
        <dbReference type="Proteomes" id="UP001066276"/>
    </source>
</evidence>
<organism evidence="1 2">
    <name type="scientific">Pleurodeles waltl</name>
    <name type="common">Iberian ribbed newt</name>
    <dbReference type="NCBI Taxonomy" id="8319"/>
    <lineage>
        <taxon>Eukaryota</taxon>
        <taxon>Metazoa</taxon>
        <taxon>Chordata</taxon>
        <taxon>Craniata</taxon>
        <taxon>Vertebrata</taxon>
        <taxon>Euteleostomi</taxon>
        <taxon>Amphibia</taxon>
        <taxon>Batrachia</taxon>
        <taxon>Caudata</taxon>
        <taxon>Salamandroidea</taxon>
        <taxon>Salamandridae</taxon>
        <taxon>Pleurodelinae</taxon>
        <taxon>Pleurodeles</taxon>
    </lineage>
</organism>
<dbReference type="Proteomes" id="UP001066276">
    <property type="component" value="Chromosome 10"/>
</dbReference>
<protein>
    <submittedName>
        <fullName evidence="1">Uncharacterized protein</fullName>
    </submittedName>
</protein>
<name>A0AAV7LWX8_PLEWA</name>
<evidence type="ECO:0000313" key="1">
    <source>
        <dbReference type="EMBL" id="KAJ1095095.1"/>
    </source>
</evidence>
<proteinExistence type="predicted"/>
<dbReference type="AlphaFoldDB" id="A0AAV7LWX8"/>